<dbReference type="EMBL" id="JACEFO010000144">
    <property type="protein sequence ID" value="KAF8780064.1"/>
    <property type="molecule type" value="Genomic_DNA"/>
</dbReference>
<feature type="compositionally biased region" description="Polar residues" evidence="1">
    <location>
        <begin position="481"/>
        <end position="495"/>
    </location>
</feature>
<name>A0A835FXY3_9POAL</name>
<accession>A0A835FXY3</accession>
<comment type="caution">
    <text evidence="2">The sequence shown here is derived from an EMBL/GenBank/DDBJ whole genome shotgun (WGS) entry which is preliminary data.</text>
</comment>
<dbReference type="InterPro" id="IPR053234">
    <property type="entry name" value="RPM1_Interactor"/>
</dbReference>
<keyword evidence="3" id="KW-1185">Reference proteome</keyword>
<evidence type="ECO:0000313" key="3">
    <source>
        <dbReference type="Proteomes" id="UP000636709"/>
    </source>
</evidence>
<dbReference type="OrthoDB" id="266020at2759"/>
<evidence type="ECO:0000313" key="2">
    <source>
        <dbReference type="EMBL" id="KAF8780064.1"/>
    </source>
</evidence>
<organism evidence="2 3">
    <name type="scientific">Digitaria exilis</name>
    <dbReference type="NCBI Taxonomy" id="1010633"/>
    <lineage>
        <taxon>Eukaryota</taxon>
        <taxon>Viridiplantae</taxon>
        <taxon>Streptophyta</taxon>
        <taxon>Embryophyta</taxon>
        <taxon>Tracheophyta</taxon>
        <taxon>Spermatophyta</taxon>
        <taxon>Magnoliopsida</taxon>
        <taxon>Liliopsida</taxon>
        <taxon>Poales</taxon>
        <taxon>Poaceae</taxon>
        <taxon>PACMAD clade</taxon>
        <taxon>Panicoideae</taxon>
        <taxon>Panicodae</taxon>
        <taxon>Paniceae</taxon>
        <taxon>Anthephorinae</taxon>
        <taxon>Digitaria</taxon>
    </lineage>
</organism>
<sequence length="528" mass="56370">MGSEAAVVPVDISSDEEDGVGKPAAAAAGKRKSPEGALEWAEKMLAEEDFGADAGGFDPAAMQAFLDSLLETTGIVMGDKESAVDDKNAVRGACGGGDDDDDDCVILDGDPDKPVAVAKEEGPRRDAGEDELQIVAEKGEVCTPPNLFYFVPFRYDLHIVVIVSHYTLLERYGLHIVVICHCYVCDSPAPCAFWGKGIVHTDHCHATDKDAKWKNLRQSSKNKNQPTPKQRIVQNSYLSSAAGPFSQFSASVNSSTGRFPVSSVLGQNQRVNSSIGMEWNSVLTAASPMPRATIPSYGSKSDLIAPPVYTSSNVSHVQPSVPSYAPMQPAKPRPFQAAQAPPRGRIAGPFQGHHTQLHSSVPIGSQGLRYAPPSFPQLPPNMVVGTGVPLSRSTSVATQGTQYQQVPSTDRRLKEKEALASLARQLGVPDYDTSQPIVRQSASTAPSLHPSQLHTQAKVSQCVQPKKRYVAAASQMRPSIAHNSPNQASGATVLSSDSIQIQQRLCQLNSQSNITPTETAPSTLQDGK</sequence>
<evidence type="ECO:0000256" key="1">
    <source>
        <dbReference type="SAM" id="MobiDB-lite"/>
    </source>
</evidence>
<dbReference type="Proteomes" id="UP000636709">
    <property type="component" value="Unassembled WGS sequence"/>
</dbReference>
<proteinExistence type="predicted"/>
<dbReference type="PANTHER" id="PTHR33443">
    <property type="entry name" value="ZGC:112980"/>
    <property type="match status" value="1"/>
</dbReference>
<reference evidence="2" key="1">
    <citation type="submission" date="2020-07" db="EMBL/GenBank/DDBJ databases">
        <title>Genome sequence and genetic diversity analysis of an under-domesticated orphan crop, white fonio (Digitaria exilis).</title>
        <authorList>
            <person name="Bennetzen J.L."/>
            <person name="Chen S."/>
            <person name="Ma X."/>
            <person name="Wang X."/>
            <person name="Yssel A.E.J."/>
            <person name="Chaluvadi S.R."/>
            <person name="Johnson M."/>
            <person name="Gangashetty P."/>
            <person name="Hamidou F."/>
            <person name="Sanogo M.D."/>
            <person name="Zwaenepoel A."/>
            <person name="Wallace J."/>
            <person name="Van De Peer Y."/>
            <person name="Van Deynze A."/>
        </authorList>
    </citation>
    <scope>NUCLEOTIDE SEQUENCE</scope>
    <source>
        <tissue evidence="2">Leaves</tissue>
    </source>
</reference>
<protein>
    <submittedName>
        <fullName evidence="2">Uncharacterized protein</fullName>
    </submittedName>
</protein>
<feature type="region of interest" description="Disordered" evidence="1">
    <location>
        <begin position="1"/>
        <end position="34"/>
    </location>
</feature>
<dbReference type="AlphaFoldDB" id="A0A835FXY3"/>
<feature type="region of interest" description="Disordered" evidence="1">
    <location>
        <begin position="473"/>
        <end position="495"/>
    </location>
</feature>
<dbReference type="PANTHER" id="PTHR33443:SF37">
    <property type="entry name" value="OS03G0140900 PROTEIN"/>
    <property type="match status" value="1"/>
</dbReference>
<feature type="region of interest" description="Disordered" evidence="1">
    <location>
        <begin position="507"/>
        <end position="528"/>
    </location>
</feature>
<gene>
    <name evidence="2" type="ORF">HU200_001715</name>
</gene>